<proteinExistence type="predicted"/>
<dbReference type="InterPro" id="IPR014044">
    <property type="entry name" value="CAP_dom"/>
</dbReference>
<dbReference type="PANTHER" id="PTHR31157">
    <property type="entry name" value="SCP DOMAIN-CONTAINING PROTEIN"/>
    <property type="match status" value="1"/>
</dbReference>
<dbReference type="Pfam" id="PF00188">
    <property type="entry name" value="CAP"/>
    <property type="match status" value="1"/>
</dbReference>
<evidence type="ECO:0000313" key="3">
    <source>
        <dbReference type="EMBL" id="AOY76343.1"/>
    </source>
</evidence>
<dbReference type="RefSeq" id="WP_070967710.1">
    <property type="nucleotide sequence ID" value="NZ_CP017603.1"/>
</dbReference>
<evidence type="ECO:0000259" key="1">
    <source>
        <dbReference type="Pfam" id="PF00188"/>
    </source>
</evidence>
<accession>A0AAC9RGY8</accession>
<dbReference type="EMBL" id="CP017603">
    <property type="protein sequence ID" value="AOY76343.1"/>
    <property type="molecule type" value="Genomic_DNA"/>
</dbReference>
<sequence length="362" mass="41866">MKAVKKMIVLLFILWLIFIGIKLKVSQFYSEASKLHWDHSGLVFKLENAEKGISERVESLIHSFNEDRWKKDKTLEAFEEKTFTLLDIKIGDSVETVIEILGQPARQDVSQYGFQWYIYNEDYTKYVQVGIQQGKVVGLYTNSSLWQSNENLQIGTDRKSVETLLGEPLAYIKKGNVIYYLTDQEESHTYLINDYYATIFYDRHHEDKVTAIQLIEKSTEESLQGLYGEVNEELREVFERQVFDLANAARARFGLSLLQWEEKAAMAARKHSKDMAVNNYFAHESPHGSGPSDRIEREGVSWRKSGENIAAGQTSAIFAHENWMNSLGHRENILGDFEKLGVGVYFGGEYHIYYTQEFYTPR</sequence>
<dbReference type="AlphaFoldDB" id="A0AAC9RGY8"/>
<dbReference type="Proteomes" id="UP000192478">
    <property type="component" value="Chromosome"/>
</dbReference>
<dbReference type="InterPro" id="IPR035940">
    <property type="entry name" value="CAP_sf"/>
</dbReference>
<dbReference type="CDD" id="cd05379">
    <property type="entry name" value="CAP_bacterial"/>
    <property type="match status" value="1"/>
</dbReference>
<organism evidence="4 6">
    <name type="scientific">Clostridium formicaceticum</name>
    <dbReference type="NCBI Taxonomy" id="1497"/>
    <lineage>
        <taxon>Bacteria</taxon>
        <taxon>Bacillati</taxon>
        <taxon>Bacillota</taxon>
        <taxon>Clostridia</taxon>
        <taxon>Eubacteriales</taxon>
        <taxon>Clostridiaceae</taxon>
        <taxon>Clostridium</taxon>
    </lineage>
</organism>
<evidence type="ECO:0000313" key="5">
    <source>
        <dbReference type="Proteomes" id="UP000177894"/>
    </source>
</evidence>
<dbReference type="PANTHER" id="PTHR31157:SF1">
    <property type="entry name" value="SCP DOMAIN-CONTAINING PROTEIN"/>
    <property type="match status" value="1"/>
</dbReference>
<dbReference type="KEGG" id="cfm:BJL90_10765"/>
<feature type="domain" description="CAP-associated" evidence="2">
    <location>
        <begin position="90"/>
        <end position="224"/>
    </location>
</feature>
<dbReference type="Gene3D" id="3.40.33.10">
    <property type="entry name" value="CAP"/>
    <property type="match status" value="1"/>
</dbReference>
<protein>
    <submittedName>
        <fullName evidence="4">Cysteine-rich secretory protein family protein</fullName>
    </submittedName>
</protein>
<gene>
    <name evidence="3" type="ORF">BJL90_10765</name>
    <name evidence="4" type="ORF">CLFO_10610</name>
</gene>
<dbReference type="InterPro" id="IPR029410">
    <property type="entry name" value="CAP_assoc"/>
</dbReference>
<dbReference type="Pfam" id="PF14504">
    <property type="entry name" value="CAP_assoc_N"/>
    <property type="match status" value="1"/>
</dbReference>
<reference evidence="3 5" key="1">
    <citation type="submission" date="2016-10" db="EMBL/GenBank/DDBJ databases">
        <title>Complete Genome Sequence of Acetogen Clostridium formicoaceticum ATCC 27076.</title>
        <authorList>
            <person name="Bao T."/>
            <person name="Cheng C."/>
            <person name="Zhao J."/>
            <person name="Yang S.-T."/>
            <person name="Wang J."/>
            <person name="Wang M."/>
        </authorList>
    </citation>
    <scope>NUCLEOTIDE SEQUENCE [LARGE SCALE GENOMIC DNA]</scope>
    <source>
        <strain evidence="3 5">ATCC 27076</strain>
    </source>
</reference>
<evidence type="ECO:0000313" key="6">
    <source>
        <dbReference type="Proteomes" id="UP000192478"/>
    </source>
</evidence>
<dbReference type="SUPFAM" id="SSF55797">
    <property type="entry name" value="PR-1-like"/>
    <property type="match status" value="1"/>
</dbReference>
<name>A0AAC9RGY8_9CLOT</name>
<keyword evidence="5" id="KW-1185">Reference proteome</keyword>
<evidence type="ECO:0000313" key="4">
    <source>
        <dbReference type="EMBL" id="ARE86734.1"/>
    </source>
</evidence>
<reference evidence="4 6" key="2">
    <citation type="submission" date="2017-03" db="EMBL/GenBank/DDBJ databases">
        <title>Complete sequence of Clostridium formicaceticum DSM 92.</title>
        <authorList>
            <person name="Poehlein A."/>
            <person name="Karl M."/>
            <person name="Bengelsdorf F.R."/>
            <person name="Duerre P."/>
            <person name="Daniel R."/>
        </authorList>
    </citation>
    <scope>NUCLEOTIDE SEQUENCE [LARGE SCALE GENOMIC DNA]</scope>
    <source>
        <strain evidence="4 6">DSM 92</strain>
    </source>
</reference>
<feature type="domain" description="SCP" evidence="1">
    <location>
        <begin position="244"/>
        <end position="358"/>
    </location>
</feature>
<dbReference type="Proteomes" id="UP000177894">
    <property type="component" value="Chromosome"/>
</dbReference>
<evidence type="ECO:0000259" key="2">
    <source>
        <dbReference type="Pfam" id="PF14504"/>
    </source>
</evidence>
<dbReference type="EMBL" id="CP020559">
    <property type="protein sequence ID" value="ARE86734.1"/>
    <property type="molecule type" value="Genomic_DNA"/>
</dbReference>